<dbReference type="Proteomes" id="UP001152523">
    <property type="component" value="Unassembled WGS sequence"/>
</dbReference>
<sequence>MENRICRRSGNDGSWRIADADYRWRSCRRQSKEFSQSQRAPAGRRLKRDPIASRRRRSSFNIGGRLSPKEYTHFCTNSLKPPGRFTHCSEGFIESKYFSFQTSDSFICITESKNGLFSSIEFDSDGANWLNESLLKLRPGKVISRLVLSKCITLLLDGN</sequence>
<reference evidence="2" key="1">
    <citation type="submission" date="2022-07" db="EMBL/GenBank/DDBJ databases">
        <authorList>
            <person name="Macas J."/>
            <person name="Novak P."/>
            <person name="Neumann P."/>
        </authorList>
    </citation>
    <scope>NUCLEOTIDE SEQUENCE</scope>
</reference>
<dbReference type="EMBL" id="CAMAPF010000008">
    <property type="protein sequence ID" value="CAH9058866.1"/>
    <property type="molecule type" value="Genomic_DNA"/>
</dbReference>
<comment type="caution">
    <text evidence="2">The sequence shown here is derived from an EMBL/GenBank/DDBJ whole genome shotgun (WGS) entry which is preliminary data.</text>
</comment>
<feature type="compositionally biased region" description="Basic residues" evidence="1">
    <location>
        <begin position="42"/>
        <end position="56"/>
    </location>
</feature>
<proteinExistence type="predicted"/>
<evidence type="ECO:0000313" key="2">
    <source>
        <dbReference type="EMBL" id="CAH9058866.1"/>
    </source>
</evidence>
<name>A0AAV0C1P6_9ASTE</name>
<dbReference type="AlphaFoldDB" id="A0AAV0C1P6"/>
<keyword evidence="3" id="KW-1185">Reference proteome</keyword>
<protein>
    <submittedName>
        <fullName evidence="2">Uncharacterized protein</fullName>
    </submittedName>
</protein>
<feature type="region of interest" description="Disordered" evidence="1">
    <location>
        <begin position="33"/>
        <end position="56"/>
    </location>
</feature>
<gene>
    <name evidence="2" type="ORF">CEPIT_LOCUS1308</name>
</gene>
<organism evidence="2 3">
    <name type="scientific">Cuscuta epithymum</name>
    <dbReference type="NCBI Taxonomy" id="186058"/>
    <lineage>
        <taxon>Eukaryota</taxon>
        <taxon>Viridiplantae</taxon>
        <taxon>Streptophyta</taxon>
        <taxon>Embryophyta</taxon>
        <taxon>Tracheophyta</taxon>
        <taxon>Spermatophyta</taxon>
        <taxon>Magnoliopsida</taxon>
        <taxon>eudicotyledons</taxon>
        <taxon>Gunneridae</taxon>
        <taxon>Pentapetalae</taxon>
        <taxon>asterids</taxon>
        <taxon>lamiids</taxon>
        <taxon>Solanales</taxon>
        <taxon>Convolvulaceae</taxon>
        <taxon>Cuscuteae</taxon>
        <taxon>Cuscuta</taxon>
        <taxon>Cuscuta subgen. Cuscuta</taxon>
    </lineage>
</organism>
<evidence type="ECO:0000256" key="1">
    <source>
        <dbReference type="SAM" id="MobiDB-lite"/>
    </source>
</evidence>
<evidence type="ECO:0000313" key="3">
    <source>
        <dbReference type="Proteomes" id="UP001152523"/>
    </source>
</evidence>
<accession>A0AAV0C1P6</accession>